<dbReference type="InterPro" id="IPR019801">
    <property type="entry name" value="Glyco_hydro_35_CS"/>
</dbReference>
<dbReference type="GO" id="GO:0004565">
    <property type="term" value="F:beta-galactosidase activity"/>
    <property type="evidence" value="ECO:0007669"/>
    <property type="project" value="InterPro"/>
</dbReference>
<dbReference type="PRINTS" id="PR00742">
    <property type="entry name" value="GLHYDRLASE35"/>
</dbReference>
<dbReference type="Pfam" id="PF01301">
    <property type="entry name" value="Glyco_hydro_35"/>
    <property type="match status" value="1"/>
</dbReference>
<evidence type="ECO:0008006" key="10">
    <source>
        <dbReference type="Google" id="ProtNLM"/>
    </source>
</evidence>
<dbReference type="InterPro" id="IPR031330">
    <property type="entry name" value="Gly_Hdrlase_35_cat"/>
</dbReference>
<feature type="domain" description="Beta-galactosidase galactose-binding" evidence="7">
    <location>
        <begin position="467"/>
        <end position="526"/>
    </location>
</feature>
<comment type="caution">
    <text evidence="8">The sequence shown here is derived from an EMBL/GenBank/DDBJ whole genome shotgun (WGS) entry which is preliminary data.</text>
</comment>
<organism evidence="8 9">
    <name type="scientific">Meganyctiphanes norvegica</name>
    <name type="common">Northern krill</name>
    <name type="synonym">Thysanopoda norvegica</name>
    <dbReference type="NCBI Taxonomy" id="48144"/>
    <lineage>
        <taxon>Eukaryota</taxon>
        <taxon>Metazoa</taxon>
        <taxon>Ecdysozoa</taxon>
        <taxon>Arthropoda</taxon>
        <taxon>Crustacea</taxon>
        <taxon>Multicrustacea</taxon>
        <taxon>Malacostraca</taxon>
        <taxon>Eumalacostraca</taxon>
        <taxon>Eucarida</taxon>
        <taxon>Euphausiacea</taxon>
        <taxon>Euphausiidae</taxon>
        <taxon>Meganyctiphanes</taxon>
    </lineage>
</organism>
<evidence type="ECO:0000259" key="6">
    <source>
        <dbReference type="Pfam" id="PF21317"/>
    </source>
</evidence>
<evidence type="ECO:0000256" key="2">
    <source>
        <dbReference type="ARBA" id="ARBA00022801"/>
    </source>
</evidence>
<evidence type="ECO:0000259" key="7">
    <source>
        <dbReference type="Pfam" id="PF21467"/>
    </source>
</evidence>
<evidence type="ECO:0000256" key="1">
    <source>
        <dbReference type="ARBA" id="ARBA00009809"/>
    </source>
</evidence>
<feature type="domain" description="Glycoside hydrolase 35 catalytic" evidence="5">
    <location>
        <begin position="4"/>
        <end position="266"/>
    </location>
</feature>
<keyword evidence="3" id="KW-0326">Glycosidase</keyword>
<keyword evidence="9" id="KW-1185">Reference proteome</keyword>
<evidence type="ECO:0000313" key="9">
    <source>
        <dbReference type="Proteomes" id="UP001497623"/>
    </source>
</evidence>
<dbReference type="InterPro" id="IPR001944">
    <property type="entry name" value="Glycoside_Hdrlase_35"/>
</dbReference>
<dbReference type="InterPro" id="IPR008979">
    <property type="entry name" value="Galactose-bd-like_sf"/>
</dbReference>
<sequence length="543" mass="61015">MSAFLDVRSFIQMAQEEDLFVIFRPGPYICAEWEFGGMPSWLLRDHTMHLRSYYEGYRTAAAAFFDALLPLVNDLQFTNGGPIIMVQIENEFGHFGYEDFPRDTLYLEFLQENLISNGMGESLFFTSDSVSGTGDLGSLPGVLMTANFKTGGDTDLTLLKELQPDRPLMVTEFWTGWFDHWLADVHIGWNAQEFAANLEMILQHNSSVNLYMFIGGTSFGFMAGANTIDVFPHYAPDVTSYDYDAVLTEAGDYTEKYDLAMEIIKKYNPTEGIVDHPLAPAAREKTIYATAAVEDVVYTSTLLNMIDHWNPDDSEIMIVKSDLMGKRSPFGAVSIHMYIRRNNIHIELEGYLREPSKAIFVSVATGRSFHQLTTAPGHILPSDKSLAISGSGASELIILVENLGRANYGVPHKLDSQRKGITEGPVKVDGVQVDEWLMIPLEFTRGFMNNLTMCNCWLPYSESLSTPAVYRTHVDVSDPPMDTFVDMRAWNKGVVFVNGFNLGRYWSTGPQKTLYLPAPLLTPGYNEIMIFEQYEAADEIVFT</sequence>
<dbReference type="PIRSF" id="PIRSF006336">
    <property type="entry name" value="B-gal"/>
    <property type="match status" value="1"/>
</dbReference>
<dbReference type="AlphaFoldDB" id="A0AAV2Q2I4"/>
<dbReference type="Gene3D" id="3.20.20.80">
    <property type="entry name" value="Glycosidases"/>
    <property type="match status" value="1"/>
</dbReference>
<accession>A0AAV2Q2I4</accession>
<evidence type="ECO:0000256" key="3">
    <source>
        <dbReference type="ARBA" id="ARBA00023295"/>
    </source>
</evidence>
<proteinExistence type="inferred from homology"/>
<keyword evidence="2" id="KW-0378">Hydrolase</keyword>
<dbReference type="InterPro" id="IPR017853">
    <property type="entry name" value="GH"/>
</dbReference>
<dbReference type="SUPFAM" id="SSF51445">
    <property type="entry name" value="(Trans)glycosidases"/>
    <property type="match status" value="1"/>
</dbReference>
<evidence type="ECO:0000259" key="5">
    <source>
        <dbReference type="Pfam" id="PF01301"/>
    </source>
</evidence>
<feature type="non-terminal residue" evidence="8">
    <location>
        <position position="543"/>
    </location>
</feature>
<dbReference type="Gene3D" id="2.60.120.260">
    <property type="entry name" value="Galactose-binding domain-like"/>
    <property type="match status" value="2"/>
</dbReference>
<dbReference type="Proteomes" id="UP001497623">
    <property type="component" value="Unassembled WGS sequence"/>
</dbReference>
<dbReference type="Pfam" id="PF21317">
    <property type="entry name" value="BetaGal_ABD_1"/>
    <property type="match status" value="1"/>
</dbReference>
<reference evidence="8 9" key="1">
    <citation type="submission" date="2024-05" db="EMBL/GenBank/DDBJ databases">
        <authorList>
            <person name="Wallberg A."/>
        </authorList>
    </citation>
    <scope>NUCLEOTIDE SEQUENCE [LARGE SCALE GENOMIC DNA]</scope>
</reference>
<dbReference type="GO" id="GO:0005975">
    <property type="term" value="P:carbohydrate metabolic process"/>
    <property type="evidence" value="ECO:0007669"/>
    <property type="project" value="InterPro"/>
</dbReference>
<evidence type="ECO:0000256" key="4">
    <source>
        <dbReference type="PIRSR" id="PIRSR006336-1"/>
    </source>
</evidence>
<dbReference type="InterPro" id="IPR048912">
    <property type="entry name" value="BetaGal1-like_ABD1"/>
</dbReference>
<name>A0AAV2Q2I4_MEGNR</name>
<gene>
    <name evidence="8" type="ORF">MNOR_LOCUS7745</name>
</gene>
<feature type="domain" description="Beta-galactosidase 1-like first all-beta" evidence="6">
    <location>
        <begin position="384"/>
        <end position="442"/>
    </location>
</feature>
<dbReference type="Pfam" id="PF21467">
    <property type="entry name" value="BetaGal_gal-bd"/>
    <property type="match status" value="1"/>
</dbReference>
<dbReference type="SUPFAM" id="SSF49785">
    <property type="entry name" value="Galactose-binding domain-like"/>
    <property type="match status" value="1"/>
</dbReference>
<dbReference type="InterPro" id="IPR026283">
    <property type="entry name" value="B-gal_1-like"/>
</dbReference>
<comment type="similarity">
    <text evidence="1">Belongs to the glycosyl hydrolase 35 family.</text>
</comment>
<dbReference type="InterPro" id="IPR048913">
    <property type="entry name" value="BetaGal_gal-bd"/>
</dbReference>
<protein>
    <recommendedName>
        <fullName evidence="10">Beta-galactosidase</fullName>
    </recommendedName>
</protein>
<evidence type="ECO:0000313" key="8">
    <source>
        <dbReference type="EMBL" id="CAL4069324.1"/>
    </source>
</evidence>
<dbReference type="PROSITE" id="PS01182">
    <property type="entry name" value="GLYCOSYL_HYDROL_F35"/>
    <property type="match status" value="1"/>
</dbReference>
<feature type="active site" description="Nucleophile" evidence="4">
    <location>
        <position position="172"/>
    </location>
</feature>
<dbReference type="EMBL" id="CAXKWB010003463">
    <property type="protein sequence ID" value="CAL4069324.1"/>
    <property type="molecule type" value="Genomic_DNA"/>
</dbReference>
<dbReference type="PANTHER" id="PTHR23421">
    <property type="entry name" value="BETA-GALACTOSIDASE RELATED"/>
    <property type="match status" value="1"/>
</dbReference>
<feature type="active site" description="Proton donor" evidence="4">
    <location>
        <position position="91"/>
    </location>
</feature>